<evidence type="ECO:0000313" key="4">
    <source>
        <dbReference type="EMBL" id="CTQ44232.1"/>
    </source>
</evidence>
<comment type="similarity">
    <text evidence="1 2">Belongs to the anti-sigma-factor antagonist family.</text>
</comment>
<dbReference type="STRING" id="187304.B0E33_10635"/>
<dbReference type="PROSITE" id="PS50801">
    <property type="entry name" value="STAS"/>
    <property type="match status" value="1"/>
</dbReference>
<gene>
    <name evidence="4" type="primary">btrV</name>
    <name evidence="4" type="ORF">LAL4801_02674</name>
</gene>
<dbReference type="Proteomes" id="UP000048926">
    <property type="component" value="Unassembled WGS sequence"/>
</dbReference>
<reference evidence="5" key="1">
    <citation type="submission" date="2015-07" db="EMBL/GenBank/DDBJ databases">
        <authorList>
            <person name="Rodrigo-Torres Lidia"/>
            <person name="Arahal R.David."/>
        </authorList>
    </citation>
    <scope>NUCLEOTIDE SEQUENCE [LARGE SCALE GENOMIC DNA]</scope>
    <source>
        <strain evidence="5">CECT 4801</strain>
    </source>
</reference>
<evidence type="ECO:0000313" key="5">
    <source>
        <dbReference type="Proteomes" id="UP000048926"/>
    </source>
</evidence>
<keyword evidence="5" id="KW-1185">Reference proteome</keyword>
<dbReference type="NCBIfam" id="TIGR00377">
    <property type="entry name" value="ant_ant_sig"/>
    <property type="match status" value="1"/>
</dbReference>
<dbReference type="EMBL" id="CXST01000002">
    <property type="protein sequence ID" value="CTQ44232.1"/>
    <property type="molecule type" value="Genomic_DNA"/>
</dbReference>
<dbReference type="InterPro" id="IPR003658">
    <property type="entry name" value="Anti-sigma_ant"/>
</dbReference>
<dbReference type="OrthoDB" id="280847at2"/>
<organism evidence="4 5">
    <name type="scientific">Roseibium aggregatum</name>
    <dbReference type="NCBI Taxonomy" id="187304"/>
    <lineage>
        <taxon>Bacteria</taxon>
        <taxon>Pseudomonadati</taxon>
        <taxon>Pseudomonadota</taxon>
        <taxon>Alphaproteobacteria</taxon>
        <taxon>Hyphomicrobiales</taxon>
        <taxon>Stappiaceae</taxon>
        <taxon>Roseibium</taxon>
    </lineage>
</organism>
<dbReference type="InterPro" id="IPR036513">
    <property type="entry name" value="STAS_dom_sf"/>
</dbReference>
<evidence type="ECO:0000259" key="3">
    <source>
        <dbReference type="PROSITE" id="PS50801"/>
    </source>
</evidence>
<dbReference type="Pfam" id="PF01740">
    <property type="entry name" value="STAS"/>
    <property type="match status" value="1"/>
</dbReference>
<name>A0A0M6Y2B0_9HYPH</name>
<dbReference type="PANTHER" id="PTHR33495">
    <property type="entry name" value="ANTI-SIGMA FACTOR ANTAGONIST TM_1081-RELATED-RELATED"/>
    <property type="match status" value="1"/>
</dbReference>
<evidence type="ECO:0000256" key="1">
    <source>
        <dbReference type="ARBA" id="ARBA00009013"/>
    </source>
</evidence>
<dbReference type="SUPFAM" id="SSF52091">
    <property type="entry name" value="SpoIIaa-like"/>
    <property type="match status" value="1"/>
</dbReference>
<dbReference type="CDD" id="cd07043">
    <property type="entry name" value="STAS_anti-anti-sigma_factors"/>
    <property type="match status" value="1"/>
</dbReference>
<sequence>MQNLLIPGLVAFRVVRLYKMYKFHAEIAWQMLSSVETGGCRLFAVRAPMQIWEMAMTADVAEITIGHETDGDLIVVRPVGKLDTLSAKTFETYLKNLIAEKPATLLIDMGQVDYVTSFGLRSLLIVAKLLAPSGDKLVLFQVNQSVVDVLKISGFLKIMQVAESREDAKALAG</sequence>
<feature type="domain" description="STAS" evidence="3">
    <location>
        <begin position="63"/>
        <end position="172"/>
    </location>
</feature>
<dbReference type="PANTHER" id="PTHR33495:SF14">
    <property type="entry name" value="ANTI-SIGMA FACTOR ANTAGONIST"/>
    <property type="match status" value="1"/>
</dbReference>
<dbReference type="InterPro" id="IPR002645">
    <property type="entry name" value="STAS_dom"/>
</dbReference>
<accession>A0A0M6Y2B0</accession>
<proteinExistence type="inferred from homology"/>
<protein>
    <recommendedName>
        <fullName evidence="2">Anti-sigma factor antagonist</fullName>
    </recommendedName>
</protein>
<dbReference type="GO" id="GO:0043856">
    <property type="term" value="F:anti-sigma factor antagonist activity"/>
    <property type="evidence" value="ECO:0007669"/>
    <property type="project" value="InterPro"/>
</dbReference>
<evidence type="ECO:0000256" key="2">
    <source>
        <dbReference type="RuleBase" id="RU003749"/>
    </source>
</evidence>
<dbReference type="AlphaFoldDB" id="A0A0M6Y2B0"/>
<dbReference type="Gene3D" id="3.30.750.24">
    <property type="entry name" value="STAS domain"/>
    <property type="match status" value="1"/>
</dbReference>